<dbReference type="InterPro" id="IPR011004">
    <property type="entry name" value="Trimer_LpxA-like_sf"/>
</dbReference>
<dbReference type="EMBL" id="VRTY01000015">
    <property type="protein sequence ID" value="TXK49866.1"/>
    <property type="molecule type" value="Genomic_DNA"/>
</dbReference>
<feature type="domain" description="PglD N-terminal" evidence="10">
    <location>
        <begin position="2"/>
        <end position="79"/>
    </location>
</feature>
<proteinExistence type="inferred from homology"/>
<gene>
    <name evidence="11" type="ORF">FVR03_05980</name>
</gene>
<dbReference type="InterPro" id="IPR050179">
    <property type="entry name" value="Trans_hexapeptide_repeat"/>
</dbReference>
<keyword evidence="5" id="KW-0220">Diaminopimelate biosynthesis</keyword>
<evidence type="ECO:0000256" key="2">
    <source>
        <dbReference type="ARBA" id="ARBA00022605"/>
    </source>
</evidence>
<evidence type="ECO:0000256" key="4">
    <source>
        <dbReference type="ARBA" id="ARBA00022737"/>
    </source>
</evidence>
<dbReference type="Gene3D" id="2.160.10.10">
    <property type="entry name" value="Hexapeptide repeat proteins"/>
    <property type="match status" value="1"/>
</dbReference>
<comment type="similarity">
    <text evidence="1">Belongs to the transferase hexapeptide repeat family.</text>
</comment>
<evidence type="ECO:0000256" key="5">
    <source>
        <dbReference type="ARBA" id="ARBA00022915"/>
    </source>
</evidence>
<protein>
    <submittedName>
        <fullName evidence="11">Acetyltransferase</fullName>
    </submittedName>
</protein>
<evidence type="ECO:0000256" key="8">
    <source>
        <dbReference type="PIRSR" id="PIRSR620019-1"/>
    </source>
</evidence>
<dbReference type="PANTHER" id="PTHR43300">
    <property type="entry name" value="ACETYLTRANSFERASE"/>
    <property type="match status" value="1"/>
</dbReference>
<feature type="site" description="Increases basicity of active site His" evidence="8">
    <location>
        <position position="137"/>
    </location>
</feature>
<dbReference type="InterPro" id="IPR020019">
    <property type="entry name" value="AcTrfase_PglD-like"/>
</dbReference>
<dbReference type="AlphaFoldDB" id="A0A5C8K8K9"/>
<evidence type="ECO:0000256" key="1">
    <source>
        <dbReference type="ARBA" id="ARBA00007274"/>
    </source>
</evidence>
<dbReference type="InterPro" id="IPR018357">
    <property type="entry name" value="Hexapep_transf_CS"/>
</dbReference>
<dbReference type="Pfam" id="PF17836">
    <property type="entry name" value="PglD_N"/>
    <property type="match status" value="1"/>
</dbReference>
<evidence type="ECO:0000259" key="10">
    <source>
        <dbReference type="Pfam" id="PF17836"/>
    </source>
</evidence>
<evidence type="ECO:0000256" key="9">
    <source>
        <dbReference type="PIRSR" id="PIRSR620019-2"/>
    </source>
</evidence>
<dbReference type="InterPro" id="IPR041561">
    <property type="entry name" value="PglD_N"/>
</dbReference>
<dbReference type="Gene3D" id="3.40.50.20">
    <property type="match status" value="1"/>
</dbReference>
<feature type="binding site" evidence="9">
    <location>
        <begin position="7"/>
        <end position="9"/>
    </location>
    <ligand>
        <name>substrate</name>
    </ligand>
</feature>
<dbReference type="PANTHER" id="PTHR43300:SF10">
    <property type="entry name" value="2,3,4,5-TETRAHYDROPYRIDINE-2,6-DICARBOXYLATE N-ACETYLTRANSFERASE"/>
    <property type="match status" value="1"/>
</dbReference>
<keyword evidence="4" id="KW-0677">Repeat</keyword>
<evidence type="ECO:0000256" key="3">
    <source>
        <dbReference type="ARBA" id="ARBA00022679"/>
    </source>
</evidence>
<dbReference type="CDD" id="cd03360">
    <property type="entry name" value="LbH_AT_putative"/>
    <property type="match status" value="1"/>
</dbReference>
<keyword evidence="6" id="KW-0457">Lysine biosynthesis</keyword>
<dbReference type="SUPFAM" id="SSF51161">
    <property type="entry name" value="Trimeric LpxA-like enzymes"/>
    <property type="match status" value="1"/>
</dbReference>
<organism evidence="11 12">
    <name type="scientific">Pontibacter qinzhouensis</name>
    <dbReference type="NCBI Taxonomy" id="2603253"/>
    <lineage>
        <taxon>Bacteria</taxon>
        <taxon>Pseudomonadati</taxon>
        <taxon>Bacteroidota</taxon>
        <taxon>Cytophagia</taxon>
        <taxon>Cytophagales</taxon>
        <taxon>Hymenobacteraceae</taxon>
        <taxon>Pontibacter</taxon>
    </lineage>
</organism>
<dbReference type="RefSeq" id="WP_147920822.1">
    <property type="nucleotide sequence ID" value="NZ_VRTY01000015.1"/>
</dbReference>
<keyword evidence="3 11" id="KW-0808">Transferase</keyword>
<keyword evidence="12" id="KW-1185">Reference proteome</keyword>
<feature type="active site" description="Proton acceptor" evidence="8">
    <location>
        <position position="136"/>
    </location>
</feature>
<dbReference type="OrthoDB" id="708224at2"/>
<evidence type="ECO:0000313" key="12">
    <source>
        <dbReference type="Proteomes" id="UP000321926"/>
    </source>
</evidence>
<evidence type="ECO:0000313" key="11">
    <source>
        <dbReference type="EMBL" id="TXK49866.1"/>
    </source>
</evidence>
<sequence length="210" mass="22205">MIIIGASGHAKELLSILPEEQLIDQLYFFDEITPNLPDKLYDVFPILRNTDQVKEIFTHNTDFAVGIGRPQQRYQVSQKFKNLGGTLTSVIAATASIGQYDVTLEPGINIMSHVIITNSVILGEGALINARTSLHHDVSVGQYAEISPGCNITGGVTIGNFATIGAGATILPKIKIGDGAIVGAGAVVTKDVAANTVVIGTPARVIKVLE</sequence>
<dbReference type="Pfam" id="PF00132">
    <property type="entry name" value="Hexapep"/>
    <property type="match status" value="1"/>
</dbReference>
<evidence type="ECO:0000256" key="6">
    <source>
        <dbReference type="ARBA" id="ARBA00023154"/>
    </source>
</evidence>
<dbReference type="GO" id="GO:0019877">
    <property type="term" value="P:diaminopimelate biosynthetic process"/>
    <property type="evidence" value="ECO:0007669"/>
    <property type="project" value="UniProtKB-KW"/>
</dbReference>
<dbReference type="Proteomes" id="UP000321926">
    <property type="component" value="Unassembled WGS sequence"/>
</dbReference>
<dbReference type="GO" id="GO:0016746">
    <property type="term" value="F:acyltransferase activity"/>
    <property type="evidence" value="ECO:0007669"/>
    <property type="project" value="UniProtKB-KW"/>
</dbReference>
<reference evidence="11 12" key="1">
    <citation type="submission" date="2019-08" db="EMBL/GenBank/DDBJ databases">
        <authorList>
            <person name="Shi S."/>
        </authorList>
    </citation>
    <scope>NUCLEOTIDE SEQUENCE [LARGE SCALE GENOMIC DNA]</scope>
    <source>
        <strain evidence="11 12">GY10130</strain>
    </source>
</reference>
<comment type="caution">
    <text evidence="11">The sequence shown here is derived from an EMBL/GenBank/DDBJ whole genome shotgun (WGS) entry which is preliminary data.</text>
</comment>
<dbReference type="PROSITE" id="PS00101">
    <property type="entry name" value="HEXAPEP_TRANSFERASES"/>
    <property type="match status" value="1"/>
</dbReference>
<keyword evidence="7" id="KW-0012">Acyltransferase</keyword>
<dbReference type="NCBIfam" id="TIGR03570">
    <property type="entry name" value="NeuD_NnaD"/>
    <property type="match status" value="1"/>
</dbReference>
<accession>A0A5C8K8K9</accession>
<keyword evidence="2" id="KW-0028">Amino-acid biosynthesis</keyword>
<name>A0A5C8K8K9_9BACT</name>
<dbReference type="GO" id="GO:0009085">
    <property type="term" value="P:lysine biosynthetic process"/>
    <property type="evidence" value="ECO:0007669"/>
    <property type="project" value="UniProtKB-KW"/>
</dbReference>
<feature type="binding site" evidence="9">
    <location>
        <position position="68"/>
    </location>
    <ligand>
        <name>substrate</name>
    </ligand>
</feature>
<evidence type="ECO:0000256" key="7">
    <source>
        <dbReference type="ARBA" id="ARBA00023315"/>
    </source>
</evidence>
<dbReference type="InterPro" id="IPR001451">
    <property type="entry name" value="Hexapep"/>
</dbReference>